<evidence type="ECO:0000313" key="7">
    <source>
        <dbReference type="EMBL" id="ABQ75772.1"/>
    </source>
</evidence>
<keyword evidence="2" id="KW-1003">Cell membrane</keyword>
<comment type="subcellular location">
    <subcellularLocation>
        <location evidence="1">Cell membrane</location>
        <topology evidence="1">Multi-pass membrane protein</topology>
    </subcellularLocation>
</comment>
<proteinExistence type="predicted"/>
<evidence type="ECO:0000256" key="1">
    <source>
        <dbReference type="ARBA" id="ARBA00004651"/>
    </source>
</evidence>
<organism evidence="7">
    <name type="scientific">uncultured haloarchaeon</name>
    <dbReference type="NCBI Taxonomy" id="160804"/>
    <lineage>
        <taxon>Archaea</taxon>
        <taxon>Methanobacteriati</taxon>
        <taxon>Methanobacteriota</taxon>
        <taxon>Stenosarchaea group</taxon>
        <taxon>Halobacteria</taxon>
        <taxon>Halobacteriales</taxon>
        <taxon>Halobacteriaceae</taxon>
        <taxon>environmental samples</taxon>
    </lineage>
</organism>
<dbReference type="EMBL" id="EF583982">
    <property type="protein sequence ID" value="ABQ75772.1"/>
    <property type="molecule type" value="Genomic_DNA"/>
</dbReference>
<feature type="transmembrane region" description="Helical" evidence="6">
    <location>
        <begin position="163"/>
        <end position="181"/>
    </location>
</feature>
<feature type="transmembrane region" description="Helical" evidence="6">
    <location>
        <begin position="324"/>
        <end position="345"/>
    </location>
</feature>
<evidence type="ECO:0008006" key="8">
    <source>
        <dbReference type="Google" id="ProtNLM"/>
    </source>
</evidence>
<keyword evidence="4 6" id="KW-1133">Transmembrane helix</keyword>
<protein>
    <recommendedName>
        <fullName evidence="8">Sulfate exporter family transporter</fullName>
    </recommendedName>
</protein>
<feature type="transmembrane region" description="Helical" evidence="6">
    <location>
        <begin position="48"/>
        <end position="68"/>
    </location>
</feature>
<reference evidence="7" key="1">
    <citation type="journal article" date="2007" name="ISME J.">
        <title>Genomic plasticity in prokaryotes: the case of the square haloarchaeon.</title>
        <authorList>
            <person name="Cuadros-Orellana S."/>
            <person name="Martin-Cuadrado A.B."/>
            <person name="Legault B."/>
            <person name="D'Auria G."/>
            <person name="Zhaxybayeva O."/>
            <person name="Papke R.T."/>
            <person name="Rodriguez-Valera F."/>
        </authorList>
    </citation>
    <scope>NUCLEOTIDE SEQUENCE</scope>
</reference>
<dbReference type="InterPro" id="IPR018383">
    <property type="entry name" value="UPF0324_pro"/>
</dbReference>
<accession>A5YS15</accession>
<name>A5YS15_9EURY</name>
<feature type="transmembrane region" description="Helical" evidence="6">
    <location>
        <begin position="102"/>
        <end position="120"/>
    </location>
</feature>
<sequence length="346" mass="36248">MLLRLFRLCPMSLPSNRASQLIPGIMLLFALGMIAVLVGGAIPAIDELLLSVFIGLILGNTCGIPSIAKPGVQLHSLALKTGIVLLGTQIAFSQLLSGGFTIIGLALGTVLFGILFTEFLTRMVFGLKATTGSLLAAGSTICGVSAVVAVAESIDADESEIAYVAGAILLFDVVTLILYPAASSLVDISAKGFGIWAGLSMFSTGPVTVAGFAHSNIAGQWATLTKLVRNSLIGGLSVVYTLHYSRADKSGSIYYQAQNMWSQFPKFLVGFILAGVIANTELIPNQVVASVDTIINWLFIIAFVGLGSGIDLTEIRRVGVQPLFVVGAYLITIGSATLVAVLYMFP</sequence>
<evidence type="ECO:0000256" key="5">
    <source>
        <dbReference type="ARBA" id="ARBA00023136"/>
    </source>
</evidence>
<feature type="transmembrane region" description="Helical" evidence="6">
    <location>
        <begin position="132"/>
        <end position="151"/>
    </location>
</feature>
<dbReference type="PANTHER" id="PTHR30106">
    <property type="entry name" value="INNER MEMBRANE PROTEIN YEIH-RELATED"/>
    <property type="match status" value="1"/>
</dbReference>
<evidence type="ECO:0000256" key="2">
    <source>
        <dbReference type="ARBA" id="ARBA00022475"/>
    </source>
</evidence>
<feature type="transmembrane region" description="Helical" evidence="6">
    <location>
        <begin position="264"/>
        <end position="282"/>
    </location>
</feature>
<dbReference type="GO" id="GO:0005886">
    <property type="term" value="C:plasma membrane"/>
    <property type="evidence" value="ECO:0007669"/>
    <property type="project" value="UniProtKB-SubCell"/>
</dbReference>
<keyword evidence="5 6" id="KW-0472">Membrane</keyword>
<dbReference type="Pfam" id="PF03601">
    <property type="entry name" value="Cons_hypoth698"/>
    <property type="match status" value="1"/>
</dbReference>
<evidence type="ECO:0000256" key="6">
    <source>
        <dbReference type="SAM" id="Phobius"/>
    </source>
</evidence>
<feature type="transmembrane region" description="Helical" evidence="6">
    <location>
        <begin position="294"/>
        <end position="312"/>
    </location>
</feature>
<feature type="transmembrane region" description="Helical" evidence="6">
    <location>
        <begin position="193"/>
        <end position="215"/>
    </location>
</feature>
<feature type="transmembrane region" description="Helical" evidence="6">
    <location>
        <begin position="227"/>
        <end position="244"/>
    </location>
</feature>
<feature type="transmembrane region" description="Helical" evidence="6">
    <location>
        <begin position="21"/>
        <end position="42"/>
    </location>
</feature>
<dbReference type="AlphaFoldDB" id="A5YS15"/>
<keyword evidence="3 6" id="KW-0812">Transmembrane</keyword>
<evidence type="ECO:0000256" key="3">
    <source>
        <dbReference type="ARBA" id="ARBA00022692"/>
    </source>
</evidence>
<evidence type="ECO:0000256" key="4">
    <source>
        <dbReference type="ARBA" id="ARBA00022989"/>
    </source>
</evidence>
<dbReference type="PANTHER" id="PTHR30106:SF1">
    <property type="entry name" value="UPF0324 MEMBRANE PROTEIN FN0533"/>
    <property type="match status" value="1"/>
</dbReference>